<dbReference type="RefSeq" id="WP_246129878.1">
    <property type="nucleotide sequence ID" value="NZ_BKAU01000001.1"/>
</dbReference>
<dbReference type="Pfam" id="PF07876">
    <property type="entry name" value="Dabb"/>
    <property type="match status" value="1"/>
</dbReference>
<evidence type="ECO:0000259" key="1">
    <source>
        <dbReference type="PROSITE" id="PS51502"/>
    </source>
</evidence>
<dbReference type="Gene3D" id="3.30.70.100">
    <property type="match status" value="1"/>
</dbReference>
<protein>
    <recommendedName>
        <fullName evidence="1">Stress-response A/B barrel domain-containing protein</fullName>
    </recommendedName>
</protein>
<gene>
    <name evidence="2" type="ORF">CCY01nite_14700</name>
</gene>
<evidence type="ECO:0000313" key="2">
    <source>
        <dbReference type="EMBL" id="GEP95210.1"/>
    </source>
</evidence>
<sequence length="152" mass="16952">MKKALIVLFTLAACQSAPKEAAQQDSLTFQDGKANLSPVQNTLAMPATKKFVHVVNFYLKPGLSPEDVKKFEDGVSTLGKIESLLVFNVGKPAGTDRPVIDKSYSYCLLTVFNDKAGHDLYQEAPIHLEFIKNCEHLWEKVVIFDSETIDYQ</sequence>
<evidence type="ECO:0000313" key="3">
    <source>
        <dbReference type="Proteomes" id="UP000321436"/>
    </source>
</evidence>
<dbReference type="InterPro" id="IPR013097">
    <property type="entry name" value="Dabb"/>
</dbReference>
<proteinExistence type="predicted"/>
<accession>A0A512RHN9</accession>
<dbReference type="Proteomes" id="UP000321436">
    <property type="component" value="Unassembled WGS sequence"/>
</dbReference>
<reference evidence="2 3" key="1">
    <citation type="submission" date="2019-07" db="EMBL/GenBank/DDBJ databases">
        <title>Whole genome shotgun sequence of Chitinophaga cymbidii NBRC 109752.</title>
        <authorList>
            <person name="Hosoyama A."/>
            <person name="Uohara A."/>
            <person name="Ohji S."/>
            <person name="Ichikawa N."/>
        </authorList>
    </citation>
    <scope>NUCLEOTIDE SEQUENCE [LARGE SCALE GENOMIC DNA]</scope>
    <source>
        <strain evidence="2 3">NBRC 109752</strain>
    </source>
</reference>
<feature type="domain" description="Stress-response A/B barrel" evidence="1">
    <location>
        <begin position="51"/>
        <end position="146"/>
    </location>
</feature>
<comment type="caution">
    <text evidence="2">The sequence shown here is derived from an EMBL/GenBank/DDBJ whole genome shotgun (WGS) entry which is preliminary data.</text>
</comment>
<keyword evidence="3" id="KW-1185">Reference proteome</keyword>
<dbReference type="PROSITE" id="PS51502">
    <property type="entry name" value="S_R_A_B_BARREL"/>
    <property type="match status" value="1"/>
</dbReference>
<dbReference type="SMART" id="SM00886">
    <property type="entry name" value="Dabb"/>
    <property type="match status" value="1"/>
</dbReference>
<name>A0A512RHN9_9BACT</name>
<organism evidence="2 3">
    <name type="scientific">Chitinophaga cymbidii</name>
    <dbReference type="NCBI Taxonomy" id="1096750"/>
    <lineage>
        <taxon>Bacteria</taxon>
        <taxon>Pseudomonadati</taxon>
        <taxon>Bacteroidota</taxon>
        <taxon>Chitinophagia</taxon>
        <taxon>Chitinophagales</taxon>
        <taxon>Chitinophagaceae</taxon>
        <taxon>Chitinophaga</taxon>
    </lineage>
</organism>
<dbReference type="EMBL" id="BKAU01000001">
    <property type="protein sequence ID" value="GEP95210.1"/>
    <property type="molecule type" value="Genomic_DNA"/>
</dbReference>
<dbReference type="AlphaFoldDB" id="A0A512RHN9"/>
<dbReference type="SUPFAM" id="SSF54909">
    <property type="entry name" value="Dimeric alpha+beta barrel"/>
    <property type="match status" value="1"/>
</dbReference>
<dbReference type="InterPro" id="IPR011008">
    <property type="entry name" value="Dimeric_a/b-barrel"/>
</dbReference>